<dbReference type="GO" id="GO:0015031">
    <property type="term" value="P:protein transport"/>
    <property type="evidence" value="ECO:0007669"/>
    <property type="project" value="UniProtKB-KW"/>
</dbReference>
<reference evidence="10 11" key="1">
    <citation type="journal article" date="2017" name="Nat. Commun.">
        <title>Genome assembly with in vitro proximity ligation data and whole-genome triplication in lettuce.</title>
        <authorList>
            <person name="Reyes-Chin-Wo S."/>
            <person name="Wang Z."/>
            <person name="Yang X."/>
            <person name="Kozik A."/>
            <person name="Arikit S."/>
            <person name="Song C."/>
            <person name="Xia L."/>
            <person name="Froenicke L."/>
            <person name="Lavelle D.O."/>
            <person name="Truco M.J."/>
            <person name="Xia R."/>
            <person name="Zhu S."/>
            <person name="Xu C."/>
            <person name="Xu H."/>
            <person name="Xu X."/>
            <person name="Cox K."/>
            <person name="Korf I."/>
            <person name="Meyers B.C."/>
            <person name="Michelmore R.W."/>
        </authorList>
    </citation>
    <scope>NUCLEOTIDE SEQUENCE [LARGE SCALE GENOMIC DNA]</scope>
    <source>
        <strain evidence="11">cv. Salinas</strain>
        <tissue evidence="10">Seedlings</tissue>
    </source>
</reference>
<sequence>MRNRTLWLKDPCNDLYQESFEEAAKAIESHQQAMASGASTSSYASLLQGLKSRKSRTLQKALMYQICGWVILAASIVGLVGFAKTK</sequence>
<keyword evidence="11" id="KW-1185">Reference proteome</keyword>
<evidence type="ECO:0000256" key="6">
    <source>
        <dbReference type="ARBA" id="ARBA00022989"/>
    </source>
</evidence>
<dbReference type="PANTHER" id="PTHR32409:SF3">
    <property type="entry name" value="MITOCHONDRIAL IMPORT RECEPTOR SUBUNIT TOM20-1-RELATED"/>
    <property type="match status" value="1"/>
</dbReference>
<keyword evidence="3 9" id="KW-0812">Transmembrane</keyword>
<evidence type="ECO:0000256" key="4">
    <source>
        <dbReference type="ARBA" id="ARBA00022787"/>
    </source>
</evidence>
<dbReference type="InterPro" id="IPR010547">
    <property type="entry name" value="TOM20_imprt_rcpt"/>
</dbReference>
<evidence type="ECO:0000256" key="1">
    <source>
        <dbReference type="ARBA" id="ARBA00004572"/>
    </source>
</evidence>
<keyword evidence="2" id="KW-0813">Transport</keyword>
<keyword evidence="5" id="KW-0653">Protein transport</keyword>
<dbReference type="GO" id="GO:0045040">
    <property type="term" value="P:protein insertion into mitochondrial outer membrane"/>
    <property type="evidence" value="ECO:0007669"/>
    <property type="project" value="InterPro"/>
</dbReference>
<dbReference type="Proteomes" id="UP000235145">
    <property type="component" value="Unassembled WGS sequence"/>
</dbReference>
<keyword evidence="6 9" id="KW-1133">Transmembrane helix</keyword>
<proteinExistence type="predicted"/>
<dbReference type="EMBL" id="NBSK02000002">
    <property type="protein sequence ID" value="KAJ0222031.1"/>
    <property type="molecule type" value="Genomic_DNA"/>
</dbReference>
<gene>
    <name evidence="10" type="ORF">LSAT_V11C200072140</name>
</gene>
<protein>
    <submittedName>
        <fullName evidence="10">Uncharacterized protein</fullName>
    </submittedName>
</protein>
<dbReference type="GO" id="GO:0005742">
    <property type="term" value="C:mitochondrial outer membrane translocase complex"/>
    <property type="evidence" value="ECO:0007669"/>
    <property type="project" value="InterPro"/>
</dbReference>
<accession>A0A9R1WBB1</accession>
<evidence type="ECO:0000256" key="7">
    <source>
        <dbReference type="ARBA" id="ARBA00023128"/>
    </source>
</evidence>
<evidence type="ECO:0000256" key="3">
    <source>
        <dbReference type="ARBA" id="ARBA00022692"/>
    </source>
</evidence>
<evidence type="ECO:0000256" key="9">
    <source>
        <dbReference type="SAM" id="Phobius"/>
    </source>
</evidence>
<evidence type="ECO:0000256" key="5">
    <source>
        <dbReference type="ARBA" id="ARBA00022927"/>
    </source>
</evidence>
<dbReference type="Pfam" id="PF06552">
    <property type="entry name" value="TOM20_plant"/>
    <property type="match status" value="1"/>
</dbReference>
<feature type="transmembrane region" description="Helical" evidence="9">
    <location>
        <begin position="61"/>
        <end position="83"/>
    </location>
</feature>
<evidence type="ECO:0000313" key="11">
    <source>
        <dbReference type="Proteomes" id="UP000235145"/>
    </source>
</evidence>
<keyword evidence="8 9" id="KW-0472">Membrane</keyword>
<keyword evidence="7" id="KW-0496">Mitochondrion</keyword>
<comment type="subcellular location">
    <subcellularLocation>
        <location evidence="1">Mitochondrion outer membrane</location>
        <topology evidence="1">Single-pass membrane protein</topology>
    </subcellularLocation>
</comment>
<evidence type="ECO:0000256" key="2">
    <source>
        <dbReference type="ARBA" id="ARBA00022448"/>
    </source>
</evidence>
<evidence type="ECO:0000256" key="8">
    <source>
        <dbReference type="ARBA" id="ARBA00023136"/>
    </source>
</evidence>
<dbReference type="PANTHER" id="PTHR32409">
    <property type="entry name" value="MITOCHONDRIAL IMPORT RECEPTOR SUBUNIT TOM20-1-RELATED"/>
    <property type="match status" value="1"/>
</dbReference>
<organism evidence="10 11">
    <name type="scientific">Lactuca sativa</name>
    <name type="common">Garden lettuce</name>
    <dbReference type="NCBI Taxonomy" id="4236"/>
    <lineage>
        <taxon>Eukaryota</taxon>
        <taxon>Viridiplantae</taxon>
        <taxon>Streptophyta</taxon>
        <taxon>Embryophyta</taxon>
        <taxon>Tracheophyta</taxon>
        <taxon>Spermatophyta</taxon>
        <taxon>Magnoliopsida</taxon>
        <taxon>eudicotyledons</taxon>
        <taxon>Gunneridae</taxon>
        <taxon>Pentapetalae</taxon>
        <taxon>asterids</taxon>
        <taxon>campanulids</taxon>
        <taxon>Asterales</taxon>
        <taxon>Asteraceae</taxon>
        <taxon>Cichorioideae</taxon>
        <taxon>Cichorieae</taxon>
        <taxon>Lactucinae</taxon>
        <taxon>Lactuca</taxon>
    </lineage>
</organism>
<name>A0A9R1WBB1_LACSA</name>
<evidence type="ECO:0000313" key="10">
    <source>
        <dbReference type="EMBL" id="KAJ0222031.1"/>
    </source>
</evidence>
<keyword evidence="4" id="KW-1000">Mitochondrion outer membrane</keyword>
<comment type="caution">
    <text evidence="10">The sequence shown here is derived from an EMBL/GenBank/DDBJ whole genome shotgun (WGS) entry which is preliminary data.</text>
</comment>
<dbReference type="AlphaFoldDB" id="A0A9R1WBB1"/>